<evidence type="ECO:0000313" key="1">
    <source>
        <dbReference type="EMBL" id="RAP02956.1"/>
    </source>
</evidence>
<reference evidence="1 2" key="1">
    <citation type="submission" date="2017-05" db="EMBL/GenBank/DDBJ databases">
        <title>Host range expansion of the Methanosphaera genus to humans and monogastric animals involves recent and extensive reduction in genome content.</title>
        <authorList>
            <person name="Hoedt E.C."/>
            <person name="Volmer J.G."/>
            <person name="Parks D.H."/>
            <person name="Rosewarne C.P."/>
            <person name="Denman S.E."/>
            <person name="Mcsweeney C.S."/>
            <person name="O Cuiv P."/>
            <person name="Hugenholtz P."/>
            <person name="Tyson G.W."/>
            <person name="Morrison M."/>
        </authorList>
    </citation>
    <scope>NUCLEOTIDE SEQUENCE [LARGE SCALE GENOMIC DNA]</scope>
    <source>
        <strain evidence="1 2">PA5</strain>
    </source>
</reference>
<accession>A0A328Q5U8</accession>
<dbReference type="EMBL" id="NGJK01000060">
    <property type="protein sequence ID" value="RAP02956.1"/>
    <property type="molecule type" value="Genomic_DNA"/>
</dbReference>
<evidence type="ECO:0000313" key="2">
    <source>
        <dbReference type="Proteomes" id="UP000248557"/>
    </source>
</evidence>
<sequence length="116" mass="13546">MNSKSLTLNNLGIIEELNFIRSYHKYLLEYCIENEISYDGKIAVAILKLNEDIERIVSNPDEIISPSDMKLLIKIAEGRVFLETTELSPIYNTKNTHDILRIPRYKMYHILESHGY</sequence>
<dbReference type="GeneID" id="3855957"/>
<organism evidence="1 2">
    <name type="scientific">Methanosphaera stadtmanae</name>
    <dbReference type="NCBI Taxonomy" id="2317"/>
    <lineage>
        <taxon>Archaea</taxon>
        <taxon>Methanobacteriati</taxon>
        <taxon>Methanobacteriota</taxon>
        <taxon>Methanomada group</taxon>
        <taxon>Methanobacteria</taxon>
        <taxon>Methanobacteriales</taxon>
        <taxon>Methanobacteriaceae</taxon>
        <taxon>Methanosphaera</taxon>
    </lineage>
</organism>
<comment type="caution">
    <text evidence="1">The sequence shown here is derived from an EMBL/GenBank/DDBJ whole genome shotgun (WGS) entry which is preliminary data.</text>
</comment>
<gene>
    <name evidence="1" type="ORF">CA615_04790</name>
</gene>
<dbReference type="RefSeq" id="WP_011406556.1">
    <property type="nucleotide sequence ID" value="NZ_CATZNA010000133.1"/>
</dbReference>
<protein>
    <submittedName>
        <fullName evidence="1">Uncharacterized protein</fullName>
    </submittedName>
</protein>
<name>A0A328Q5U8_9EURY</name>
<dbReference type="Proteomes" id="UP000248557">
    <property type="component" value="Unassembled WGS sequence"/>
</dbReference>
<dbReference type="AlphaFoldDB" id="A0A328Q5U8"/>
<proteinExistence type="predicted"/>